<organism evidence="1 2">
    <name type="scientific">Hymenobacter persicinus</name>
    <dbReference type="NCBI Taxonomy" id="2025506"/>
    <lineage>
        <taxon>Bacteria</taxon>
        <taxon>Pseudomonadati</taxon>
        <taxon>Bacteroidota</taxon>
        <taxon>Cytophagia</taxon>
        <taxon>Cytophagales</taxon>
        <taxon>Hymenobacteraceae</taxon>
        <taxon>Hymenobacter</taxon>
    </lineage>
</organism>
<gene>
    <name evidence="1" type="ORF">EWM57_14150</name>
</gene>
<keyword evidence="2" id="KW-1185">Reference proteome</keyword>
<sequence length="89" mass="9694">MEIKKSTPYRFYFNNTPAPADYQPVPYSASASSRLRFTAGRPVCAAPGFSGTATPELAPRPLTPKLDVGGYQVGEEGDINLFGHPDIRY</sequence>
<protein>
    <submittedName>
        <fullName evidence="1">Uncharacterized protein</fullName>
    </submittedName>
</protein>
<evidence type="ECO:0000313" key="1">
    <source>
        <dbReference type="EMBL" id="RYU78433.1"/>
    </source>
</evidence>
<comment type="caution">
    <text evidence="1">The sequence shown here is derived from an EMBL/GenBank/DDBJ whole genome shotgun (WGS) entry which is preliminary data.</text>
</comment>
<proteinExistence type="predicted"/>
<dbReference type="EMBL" id="SEWE01000030">
    <property type="protein sequence ID" value="RYU78433.1"/>
    <property type="molecule type" value="Genomic_DNA"/>
</dbReference>
<dbReference type="RefSeq" id="WP_129921811.1">
    <property type="nucleotide sequence ID" value="NZ_SEWE01000030.1"/>
</dbReference>
<dbReference type="AlphaFoldDB" id="A0A4Q5L9J4"/>
<dbReference type="Proteomes" id="UP000294155">
    <property type="component" value="Unassembled WGS sequence"/>
</dbReference>
<name>A0A4Q5L9J4_9BACT</name>
<accession>A0A4Q5L9J4</accession>
<reference evidence="1 2" key="1">
    <citation type="submission" date="2019-02" db="EMBL/GenBank/DDBJ databases">
        <title>Bacterial novel species isolated from soil.</title>
        <authorList>
            <person name="Jung H.-Y."/>
        </authorList>
    </citation>
    <scope>NUCLEOTIDE SEQUENCE [LARGE SCALE GENOMIC DNA]</scope>
    <source>
        <strain evidence="1 2">1-3-3-3</strain>
    </source>
</reference>
<evidence type="ECO:0000313" key="2">
    <source>
        <dbReference type="Proteomes" id="UP000294155"/>
    </source>
</evidence>